<dbReference type="SUPFAM" id="SSF52540">
    <property type="entry name" value="P-loop containing nucleoside triphosphate hydrolases"/>
    <property type="match status" value="1"/>
</dbReference>
<evidence type="ECO:0000313" key="1">
    <source>
        <dbReference type="EMBL" id="KIM81772.1"/>
    </source>
</evidence>
<dbReference type="InterPro" id="IPR027417">
    <property type="entry name" value="P-loop_NTPase"/>
</dbReference>
<gene>
    <name evidence="1" type="ORF">PILCRDRAFT_97619</name>
</gene>
<dbReference type="AlphaFoldDB" id="A0A0C3BWM9"/>
<name>A0A0C3BWM9_PILCF</name>
<dbReference type="OrthoDB" id="6362633at2759"/>
<protein>
    <recommendedName>
        <fullName evidence="3">Phosphoribulokinase/uridine kinase domain-containing protein</fullName>
    </recommendedName>
</protein>
<organism evidence="1 2">
    <name type="scientific">Piloderma croceum (strain F 1598)</name>
    <dbReference type="NCBI Taxonomy" id="765440"/>
    <lineage>
        <taxon>Eukaryota</taxon>
        <taxon>Fungi</taxon>
        <taxon>Dikarya</taxon>
        <taxon>Basidiomycota</taxon>
        <taxon>Agaricomycotina</taxon>
        <taxon>Agaricomycetes</taxon>
        <taxon>Agaricomycetidae</taxon>
        <taxon>Atheliales</taxon>
        <taxon>Atheliaceae</taxon>
        <taxon>Piloderma</taxon>
    </lineage>
</organism>
<dbReference type="Gene3D" id="3.40.50.300">
    <property type="entry name" value="P-loop containing nucleotide triphosphate hydrolases"/>
    <property type="match status" value="1"/>
</dbReference>
<dbReference type="EMBL" id="KN832997">
    <property type="protein sequence ID" value="KIM81772.1"/>
    <property type="molecule type" value="Genomic_DNA"/>
</dbReference>
<dbReference type="Proteomes" id="UP000054166">
    <property type="component" value="Unassembled WGS sequence"/>
</dbReference>
<dbReference type="FunCoup" id="A0A0C3BWM9">
    <property type="interactions" value="222"/>
</dbReference>
<dbReference type="InParanoid" id="A0A0C3BWM9"/>
<sequence length="251" mass="27757">MNKAAKLAQPEELADYLVRRLRTIPSSSRLLVGLSGIPASGKSTLANLIVQRTNQLLEQASYSSDQNEISTRAITVGLDGWHLTRAQLDAFPGDEAQLARDRRGAHWTFDSSAYVAFIHSLRQVVTTTSAVITAPSFDHAVKDPTPEAIRIMPYHRIILIEGLYTFLSIEPWCQSGKLLDERWFVDVDIVEARRRLIARHVVTGVATGWEDAVARADTNDMPNGVFIKDNILTPTVIVSSVNDPALIQAIE</sequence>
<accession>A0A0C3BWM9</accession>
<evidence type="ECO:0000313" key="2">
    <source>
        <dbReference type="Proteomes" id="UP000054166"/>
    </source>
</evidence>
<reference evidence="2" key="2">
    <citation type="submission" date="2015-01" db="EMBL/GenBank/DDBJ databases">
        <title>Evolutionary Origins and Diversification of the Mycorrhizal Mutualists.</title>
        <authorList>
            <consortium name="DOE Joint Genome Institute"/>
            <consortium name="Mycorrhizal Genomics Consortium"/>
            <person name="Kohler A."/>
            <person name="Kuo A."/>
            <person name="Nagy L.G."/>
            <person name="Floudas D."/>
            <person name="Copeland A."/>
            <person name="Barry K.W."/>
            <person name="Cichocki N."/>
            <person name="Veneault-Fourrey C."/>
            <person name="LaButti K."/>
            <person name="Lindquist E.A."/>
            <person name="Lipzen A."/>
            <person name="Lundell T."/>
            <person name="Morin E."/>
            <person name="Murat C."/>
            <person name="Riley R."/>
            <person name="Ohm R."/>
            <person name="Sun H."/>
            <person name="Tunlid A."/>
            <person name="Henrissat B."/>
            <person name="Grigoriev I.V."/>
            <person name="Hibbett D.S."/>
            <person name="Martin F."/>
        </authorList>
    </citation>
    <scope>NUCLEOTIDE SEQUENCE [LARGE SCALE GENOMIC DNA]</scope>
    <source>
        <strain evidence="2">F 1598</strain>
    </source>
</reference>
<dbReference type="HOGENOM" id="CLU_067202_1_1_1"/>
<reference evidence="1 2" key="1">
    <citation type="submission" date="2014-04" db="EMBL/GenBank/DDBJ databases">
        <authorList>
            <consortium name="DOE Joint Genome Institute"/>
            <person name="Kuo A."/>
            <person name="Tarkka M."/>
            <person name="Buscot F."/>
            <person name="Kohler A."/>
            <person name="Nagy L.G."/>
            <person name="Floudas D."/>
            <person name="Copeland A."/>
            <person name="Barry K.W."/>
            <person name="Cichocki N."/>
            <person name="Veneault-Fourrey C."/>
            <person name="LaButti K."/>
            <person name="Lindquist E.A."/>
            <person name="Lipzen A."/>
            <person name="Lundell T."/>
            <person name="Morin E."/>
            <person name="Murat C."/>
            <person name="Sun H."/>
            <person name="Tunlid A."/>
            <person name="Henrissat B."/>
            <person name="Grigoriev I.V."/>
            <person name="Hibbett D.S."/>
            <person name="Martin F."/>
            <person name="Nordberg H.P."/>
            <person name="Cantor M.N."/>
            <person name="Hua S.X."/>
        </authorList>
    </citation>
    <scope>NUCLEOTIDE SEQUENCE [LARGE SCALE GENOMIC DNA]</scope>
    <source>
        <strain evidence="1 2">F 1598</strain>
    </source>
</reference>
<keyword evidence="2" id="KW-1185">Reference proteome</keyword>
<dbReference type="STRING" id="765440.A0A0C3BWM9"/>
<proteinExistence type="predicted"/>
<dbReference type="PANTHER" id="PTHR10285">
    <property type="entry name" value="URIDINE KINASE"/>
    <property type="match status" value="1"/>
</dbReference>
<evidence type="ECO:0008006" key="3">
    <source>
        <dbReference type="Google" id="ProtNLM"/>
    </source>
</evidence>